<dbReference type="Gene3D" id="3.40.309.10">
    <property type="entry name" value="Aldehyde Dehydrogenase, Chain A, domain 2"/>
    <property type="match status" value="1"/>
</dbReference>
<dbReference type="EMBL" id="UGHD01000002">
    <property type="protein sequence ID" value="STO57577.1"/>
    <property type="molecule type" value="Genomic_DNA"/>
</dbReference>
<feature type="active site" evidence="3">
    <location>
        <position position="254"/>
    </location>
</feature>
<dbReference type="InterPro" id="IPR016161">
    <property type="entry name" value="Ald_DH/histidinol_DH"/>
</dbReference>
<dbReference type="GO" id="GO:0004777">
    <property type="term" value="F:succinate-semialdehyde dehydrogenase (NAD+) activity"/>
    <property type="evidence" value="ECO:0007669"/>
    <property type="project" value="TreeGrafter"/>
</dbReference>
<evidence type="ECO:0000256" key="2">
    <source>
        <dbReference type="ARBA" id="ARBA00023002"/>
    </source>
</evidence>
<dbReference type="EC" id="1.2.1.79" evidence="6"/>
<sequence>MRVHDVDLPTGLKIGEEWRYSDRADIPVFNPADASLLVHVAGADEQDTKDAIDAAERGFNTWRKTSPRERAEILRRAFHLMQERKETIAHIITLEEGKTLNEARGEVNYASEFFRWFADQAVQMNGALSPAPNGDKAIMVTHHPVGIAYLVTPWNFPAAMATRKIAPALAAGCSVILKPATETPLTALYVATLLEEAGVPADAISVLPSKSARTVSEVMFADPRVRKVSFTGSTEVGRVLLHNAAERVVNSSMELGGNAPLLVLDDADFDTAVEQTLVAKIRNAGESCIAANRIFVARSLYPAFSDALAAKMAALNMGDGRVEGVDIGPLVNKDTQQKVASLVDDAIAKGANLLTGGKLPEGNGYFYPPTVLNDIPDDAEILHTEIFGPVAVIIPFDDEEAVIAEANNTIFGLAAYVMSSDTAHAVSVAKRLEAGVVGINKGVISDPAAPFGGMKQSGLGREGGYVGIEEFTETQYIGLDWPGSPQ</sequence>
<evidence type="ECO:0000256" key="4">
    <source>
        <dbReference type="RuleBase" id="RU003345"/>
    </source>
</evidence>
<comment type="similarity">
    <text evidence="1 4">Belongs to the aldehyde dehydrogenase family.</text>
</comment>
<dbReference type="AlphaFoldDB" id="A0A377HN40"/>
<dbReference type="InterPro" id="IPR015590">
    <property type="entry name" value="Aldehyde_DH_dom"/>
</dbReference>
<dbReference type="PANTHER" id="PTHR43353">
    <property type="entry name" value="SUCCINATE-SEMIALDEHYDE DEHYDROGENASE, MITOCHONDRIAL"/>
    <property type="match status" value="1"/>
</dbReference>
<dbReference type="FunFam" id="3.40.309.10:FF:000004">
    <property type="entry name" value="Succinate-semialdehyde dehydrogenase I"/>
    <property type="match status" value="1"/>
</dbReference>
<dbReference type="InterPro" id="IPR050740">
    <property type="entry name" value="Aldehyde_DH_Superfamily"/>
</dbReference>
<dbReference type="GO" id="GO:0009450">
    <property type="term" value="P:gamma-aminobutyric acid catabolic process"/>
    <property type="evidence" value="ECO:0007669"/>
    <property type="project" value="TreeGrafter"/>
</dbReference>
<dbReference type="SUPFAM" id="SSF53720">
    <property type="entry name" value="ALDH-like"/>
    <property type="match status" value="1"/>
</dbReference>
<dbReference type="InterPro" id="IPR016162">
    <property type="entry name" value="Ald_DH_N"/>
</dbReference>
<dbReference type="RefSeq" id="WP_115659795.1">
    <property type="nucleotide sequence ID" value="NZ_CP046810.1"/>
</dbReference>
<dbReference type="InterPro" id="IPR016163">
    <property type="entry name" value="Ald_DH_C"/>
</dbReference>
<feature type="domain" description="Aldehyde dehydrogenase" evidence="5">
    <location>
        <begin position="18"/>
        <end position="476"/>
    </location>
</feature>
<evidence type="ECO:0000313" key="6">
    <source>
        <dbReference type="EMBL" id="STO57577.1"/>
    </source>
</evidence>
<dbReference type="Proteomes" id="UP000254512">
    <property type="component" value="Unassembled WGS sequence"/>
</dbReference>
<evidence type="ECO:0000256" key="1">
    <source>
        <dbReference type="ARBA" id="ARBA00009986"/>
    </source>
</evidence>
<dbReference type="GO" id="GO:0036243">
    <property type="term" value="F:succinate-semialdehyde dehydrogenase (NADP+) activity"/>
    <property type="evidence" value="ECO:0007669"/>
    <property type="project" value="UniProtKB-EC"/>
</dbReference>
<gene>
    <name evidence="6" type="primary">gabD_1</name>
    <name evidence="6" type="ORF">NCTC11645_01969</name>
</gene>
<dbReference type="FunFam" id="3.40.605.10:FF:000007">
    <property type="entry name" value="NAD/NADP-dependent betaine aldehyde dehydrogenase"/>
    <property type="match status" value="1"/>
</dbReference>
<organism evidence="6 7">
    <name type="scientific">Grimontia hollisae</name>
    <name type="common">Vibrio hollisae</name>
    <dbReference type="NCBI Taxonomy" id="673"/>
    <lineage>
        <taxon>Bacteria</taxon>
        <taxon>Pseudomonadati</taxon>
        <taxon>Pseudomonadota</taxon>
        <taxon>Gammaproteobacteria</taxon>
        <taxon>Vibrionales</taxon>
        <taxon>Vibrionaceae</taxon>
        <taxon>Grimontia</taxon>
    </lineage>
</organism>
<dbReference type="PROSITE" id="PS00687">
    <property type="entry name" value="ALDEHYDE_DEHYDR_GLU"/>
    <property type="match status" value="1"/>
</dbReference>
<evidence type="ECO:0000313" key="7">
    <source>
        <dbReference type="Proteomes" id="UP000254512"/>
    </source>
</evidence>
<evidence type="ECO:0000259" key="5">
    <source>
        <dbReference type="Pfam" id="PF00171"/>
    </source>
</evidence>
<dbReference type="PANTHER" id="PTHR43353:SF5">
    <property type="entry name" value="SUCCINATE-SEMIALDEHYDE DEHYDROGENASE, MITOCHONDRIAL"/>
    <property type="match status" value="1"/>
</dbReference>
<dbReference type="InterPro" id="IPR029510">
    <property type="entry name" value="Ald_DH_CS_GLU"/>
</dbReference>
<keyword evidence="2 4" id="KW-0560">Oxidoreductase</keyword>
<reference evidence="6 7" key="1">
    <citation type="submission" date="2018-06" db="EMBL/GenBank/DDBJ databases">
        <authorList>
            <consortium name="Pathogen Informatics"/>
            <person name="Doyle S."/>
        </authorList>
    </citation>
    <scope>NUCLEOTIDE SEQUENCE [LARGE SCALE GENOMIC DNA]</scope>
    <source>
        <strain evidence="6 7">NCTC11645</strain>
    </source>
</reference>
<dbReference type="CDD" id="cd07103">
    <property type="entry name" value="ALDH_F5_SSADH_GabD"/>
    <property type="match status" value="1"/>
</dbReference>
<proteinExistence type="inferred from homology"/>
<accession>A0A377HN40</accession>
<dbReference type="Gene3D" id="3.40.605.10">
    <property type="entry name" value="Aldehyde Dehydrogenase, Chain A, domain 1"/>
    <property type="match status" value="1"/>
</dbReference>
<evidence type="ECO:0000256" key="3">
    <source>
        <dbReference type="PROSITE-ProRule" id="PRU10007"/>
    </source>
</evidence>
<dbReference type="Pfam" id="PF00171">
    <property type="entry name" value="Aldedh"/>
    <property type="match status" value="1"/>
</dbReference>
<protein>
    <submittedName>
        <fullName evidence="6">Succinate-semialdehyde dehydrogenase [NADP(+)] GabD</fullName>
        <ecNumber evidence="6">1.2.1.79</ecNumber>
    </submittedName>
</protein>
<name>A0A377HN40_GRIHO</name>